<dbReference type="AlphaFoldDB" id="A0A9P4ULI2"/>
<feature type="compositionally biased region" description="Polar residues" evidence="1">
    <location>
        <begin position="265"/>
        <end position="277"/>
    </location>
</feature>
<comment type="caution">
    <text evidence="2">The sequence shown here is derived from an EMBL/GenBank/DDBJ whole genome shotgun (WGS) entry which is preliminary data.</text>
</comment>
<dbReference type="Proteomes" id="UP000799441">
    <property type="component" value="Unassembled WGS sequence"/>
</dbReference>
<proteinExistence type="predicted"/>
<evidence type="ECO:0000313" key="2">
    <source>
        <dbReference type="EMBL" id="KAF2717346.1"/>
    </source>
</evidence>
<dbReference type="GO" id="GO:0005634">
    <property type="term" value="C:nucleus"/>
    <property type="evidence" value="ECO:0007669"/>
    <property type="project" value="TreeGrafter"/>
</dbReference>
<feature type="region of interest" description="Disordered" evidence="1">
    <location>
        <begin position="353"/>
        <end position="383"/>
    </location>
</feature>
<feature type="region of interest" description="Disordered" evidence="1">
    <location>
        <begin position="1"/>
        <end position="229"/>
    </location>
</feature>
<accession>A0A9P4ULI2</accession>
<dbReference type="PANTHER" id="PTHR13621">
    <property type="entry name" value="PROLINE-RICH PROTEIN PRCC"/>
    <property type="match status" value="1"/>
</dbReference>
<reference evidence="2" key="1">
    <citation type="journal article" date="2020" name="Stud. Mycol.">
        <title>101 Dothideomycetes genomes: a test case for predicting lifestyles and emergence of pathogens.</title>
        <authorList>
            <person name="Haridas S."/>
            <person name="Albert R."/>
            <person name="Binder M."/>
            <person name="Bloem J."/>
            <person name="Labutti K."/>
            <person name="Salamov A."/>
            <person name="Andreopoulos B."/>
            <person name="Baker S."/>
            <person name="Barry K."/>
            <person name="Bills G."/>
            <person name="Bluhm B."/>
            <person name="Cannon C."/>
            <person name="Castanera R."/>
            <person name="Culley D."/>
            <person name="Daum C."/>
            <person name="Ezra D."/>
            <person name="Gonzalez J."/>
            <person name="Henrissat B."/>
            <person name="Kuo A."/>
            <person name="Liang C."/>
            <person name="Lipzen A."/>
            <person name="Lutzoni F."/>
            <person name="Magnuson J."/>
            <person name="Mondo S."/>
            <person name="Nolan M."/>
            <person name="Ohm R."/>
            <person name="Pangilinan J."/>
            <person name="Park H.-J."/>
            <person name="Ramirez L."/>
            <person name="Alfaro M."/>
            <person name="Sun H."/>
            <person name="Tritt A."/>
            <person name="Yoshinaga Y."/>
            <person name="Zwiers L.-H."/>
            <person name="Turgeon B."/>
            <person name="Goodwin S."/>
            <person name="Spatafora J."/>
            <person name="Crous P."/>
            <person name="Grigoriev I."/>
        </authorList>
    </citation>
    <scope>NUCLEOTIDE SEQUENCE</scope>
    <source>
        <strain evidence="2">CBS 116435</strain>
    </source>
</reference>
<dbReference type="EMBL" id="MU003846">
    <property type="protein sequence ID" value="KAF2717346.1"/>
    <property type="molecule type" value="Genomic_DNA"/>
</dbReference>
<evidence type="ECO:0008006" key="4">
    <source>
        <dbReference type="Google" id="ProtNLM"/>
    </source>
</evidence>
<keyword evidence="3" id="KW-1185">Reference proteome</keyword>
<dbReference type="InterPro" id="IPR018800">
    <property type="entry name" value="PRCC"/>
</dbReference>
<dbReference type="OrthoDB" id="2555634at2759"/>
<name>A0A9P4ULI2_9PEZI</name>
<feature type="compositionally biased region" description="Low complexity" evidence="1">
    <location>
        <begin position="137"/>
        <end position="153"/>
    </location>
</feature>
<feature type="compositionally biased region" description="Basic and acidic residues" evidence="1">
    <location>
        <begin position="361"/>
        <end position="375"/>
    </location>
</feature>
<protein>
    <recommendedName>
        <fullName evidence="4">Mitotic checkpoint regulator, MAD2B-interacting-domain-containing protein</fullName>
    </recommendedName>
</protein>
<gene>
    <name evidence="2" type="ORF">K431DRAFT_288645</name>
</gene>
<dbReference type="PANTHER" id="PTHR13621:SF2">
    <property type="entry name" value="PROLINE-RICH PROTEIN PRCC"/>
    <property type="match status" value="1"/>
</dbReference>
<evidence type="ECO:0000256" key="1">
    <source>
        <dbReference type="SAM" id="MobiDB-lite"/>
    </source>
</evidence>
<feature type="region of interest" description="Disordered" evidence="1">
    <location>
        <begin position="258"/>
        <end position="277"/>
    </location>
</feature>
<feature type="compositionally biased region" description="Polar residues" evidence="1">
    <location>
        <begin position="25"/>
        <end position="34"/>
    </location>
</feature>
<organism evidence="2 3">
    <name type="scientific">Polychaeton citri CBS 116435</name>
    <dbReference type="NCBI Taxonomy" id="1314669"/>
    <lineage>
        <taxon>Eukaryota</taxon>
        <taxon>Fungi</taxon>
        <taxon>Dikarya</taxon>
        <taxon>Ascomycota</taxon>
        <taxon>Pezizomycotina</taxon>
        <taxon>Dothideomycetes</taxon>
        <taxon>Dothideomycetidae</taxon>
        <taxon>Capnodiales</taxon>
        <taxon>Capnodiaceae</taxon>
        <taxon>Polychaeton</taxon>
    </lineage>
</organism>
<sequence>MALVAYSDSEGSDTEPVTTAPLIKPTSSSTNPKPTFQKVVDSSRPGSRKIKVELPSFKPETQQGDEPGERPAKRSRTGGAFSGFNSLLPAPKRRAQNAGPKAGVNLKTSSEAAFPRASIESQLPKERNEYEADGQDATAGTSTTGNVNTSSGGQTLGDEDNDGVAKEPKGVGKATRFMPLSVAGKKKKPKPKLPAMEETPPAQRSIQDHSVKEAATGATPEKVSKAKRSLFSVTQEEADEALKTSNGPYQPIFQRDRSLDGVASEAQSAQNTPIQANPNSLETVASDLNLTAAQRRQLFGRNGAGSSANIQTFNTEAEYAANEHLRQAGEVVEHRAVKAIAPGKHSLQQLVSNAKTQQDAMEDKWAAGRRERGEAGGKYGWGK</sequence>
<evidence type="ECO:0000313" key="3">
    <source>
        <dbReference type="Proteomes" id="UP000799441"/>
    </source>
</evidence>
<dbReference type="Pfam" id="PF10253">
    <property type="entry name" value="PRCC"/>
    <property type="match status" value="1"/>
</dbReference>